<feature type="region of interest" description="Disordered" evidence="6">
    <location>
        <begin position="354"/>
        <end position="411"/>
    </location>
</feature>
<accession>A0A5C4U4L0</accession>
<evidence type="ECO:0000256" key="5">
    <source>
        <dbReference type="ARBA" id="ARBA00023136"/>
    </source>
</evidence>
<dbReference type="RefSeq" id="WP_139465558.1">
    <property type="nucleotide sequence ID" value="NZ_VDHJ01000007.1"/>
</dbReference>
<comment type="subcellular location">
    <subcellularLocation>
        <location evidence="1">Membrane</location>
        <topology evidence="1">Single-pass membrane protein</topology>
    </subcellularLocation>
</comment>
<dbReference type="InterPro" id="IPR050710">
    <property type="entry name" value="Band7/mec-2_domain"/>
</dbReference>
<dbReference type="PANTHER" id="PTHR43327:SF10">
    <property type="entry name" value="STOMATIN-LIKE PROTEIN 2, MITOCHONDRIAL"/>
    <property type="match status" value="1"/>
</dbReference>
<feature type="domain" description="Band 7" evidence="7">
    <location>
        <begin position="20"/>
        <end position="178"/>
    </location>
</feature>
<evidence type="ECO:0000256" key="6">
    <source>
        <dbReference type="SAM" id="MobiDB-lite"/>
    </source>
</evidence>
<dbReference type="Pfam" id="PF01145">
    <property type="entry name" value="Band_7"/>
    <property type="match status" value="1"/>
</dbReference>
<keyword evidence="3" id="KW-0812">Transmembrane</keyword>
<keyword evidence="5" id="KW-0472">Membrane</keyword>
<comment type="similarity">
    <text evidence="2">Belongs to the band 7/mec-2 family.</text>
</comment>
<dbReference type="AlphaFoldDB" id="A0A5C4U4L0"/>
<dbReference type="SUPFAM" id="SSF117892">
    <property type="entry name" value="Band 7/SPFH domain"/>
    <property type="match status" value="1"/>
</dbReference>
<dbReference type="InterPro" id="IPR018080">
    <property type="entry name" value="Band_7/stomatin-like_CS"/>
</dbReference>
<dbReference type="PROSITE" id="PS01270">
    <property type="entry name" value="BAND_7"/>
    <property type="match status" value="1"/>
</dbReference>
<organism evidence="8 9">
    <name type="scientific">Corynebacterium tapiri</name>
    <dbReference type="NCBI Taxonomy" id="1448266"/>
    <lineage>
        <taxon>Bacteria</taxon>
        <taxon>Bacillati</taxon>
        <taxon>Actinomycetota</taxon>
        <taxon>Actinomycetes</taxon>
        <taxon>Mycobacteriales</taxon>
        <taxon>Corynebacteriaceae</taxon>
        <taxon>Corynebacterium</taxon>
    </lineage>
</organism>
<evidence type="ECO:0000256" key="4">
    <source>
        <dbReference type="ARBA" id="ARBA00022989"/>
    </source>
</evidence>
<keyword evidence="9" id="KW-1185">Reference proteome</keyword>
<evidence type="ECO:0000256" key="1">
    <source>
        <dbReference type="ARBA" id="ARBA00004167"/>
    </source>
</evidence>
<sequence>MFGLILLAAIIALVVLLIAKSIALIPQGEAAVVERLGKYTRTVSGGLTVLVPFIDTVRERVDTRERVVSFPPQAVITQDNLTVAIDIVVTFQINEPARAIYGVDNYIVGVEQISVATLRDVVGGMTLEETLTSRDTINRRLRGELDAATAKWGLRISRVELKAIDPPPSIQQSMEMQMKADREKRAMILTAEGQRESDIKTAEGKKQARILSAEGEKHAAILQAEADRQAEILRAEGERAAKYLRAQGEARSIQKVNAAIKASRITPEVLAYQYLEKLPEMADGQASTMWMIPSQFGDTLEKFAKSFATQDAEGVFRYEAPGVDEETRKMAEPDNTDSWFSTASSPEIAEAVAQANAVAQKPVDEDPAQLAQRSLRRPDNETPSLEPKAQVAEQPVEPAEGSHAASAEELE</sequence>
<dbReference type="EMBL" id="VDHJ01000007">
    <property type="protein sequence ID" value="TNL97595.1"/>
    <property type="molecule type" value="Genomic_DNA"/>
</dbReference>
<evidence type="ECO:0000256" key="3">
    <source>
        <dbReference type="ARBA" id="ARBA00022692"/>
    </source>
</evidence>
<dbReference type="InterPro" id="IPR036013">
    <property type="entry name" value="Band_7/SPFH_dom_sf"/>
</dbReference>
<dbReference type="Gene3D" id="3.30.479.30">
    <property type="entry name" value="Band 7 domain"/>
    <property type="match status" value="1"/>
</dbReference>
<dbReference type="FunFam" id="3.30.479.30:FF:000004">
    <property type="entry name" value="Putative membrane protease family, stomatin"/>
    <property type="match status" value="1"/>
</dbReference>
<name>A0A5C4U4L0_9CORY</name>
<evidence type="ECO:0000313" key="8">
    <source>
        <dbReference type="EMBL" id="TNL97595.1"/>
    </source>
</evidence>
<evidence type="ECO:0000313" key="9">
    <source>
        <dbReference type="Proteomes" id="UP000312032"/>
    </source>
</evidence>
<proteinExistence type="inferred from homology"/>
<dbReference type="InterPro" id="IPR001107">
    <property type="entry name" value="Band_7"/>
</dbReference>
<dbReference type="OrthoDB" id="9809197at2"/>
<keyword evidence="4" id="KW-1133">Transmembrane helix</keyword>
<protein>
    <submittedName>
        <fullName evidence="8">SPFH/Band 7/PHB domain protein</fullName>
    </submittedName>
</protein>
<evidence type="ECO:0000259" key="7">
    <source>
        <dbReference type="SMART" id="SM00244"/>
    </source>
</evidence>
<dbReference type="InterPro" id="IPR001972">
    <property type="entry name" value="Stomatin_HflK_fam"/>
</dbReference>
<evidence type="ECO:0000256" key="2">
    <source>
        <dbReference type="ARBA" id="ARBA00008164"/>
    </source>
</evidence>
<comment type="caution">
    <text evidence="8">The sequence shown here is derived from an EMBL/GenBank/DDBJ whole genome shotgun (WGS) entry which is preliminary data.</text>
</comment>
<dbReference type="SMART" id="SM00244">
    <property type="entry name" value="PHB"/>
    <property type="match status" value="1"/>
</dbReference>
<dbReference type="GO" id="GO:0098552">
    <property type="term" value="C:side of membrane"/>
    <property type="evidence" value="ECO:0007669"/>
    <property type="project" value="UniProtKB-ARBA"/>
</dbReference>
<dbReference type="PRINTS" id="PR00721">
    <property type="entry name" value="STOMATIN"/>
</dbReference>
<reference evidence="8 9" key="1">
    <citation type="submission" date="2019-06" db="EMBL/GenBank/DDBJ databases">
        <authorList>
            <person name="Li J."/>
        </authorList>
    </citation>
    <scope>NUCLEOTIDE SEQUENCE [LARGE SCALE GENOMIC DNA]</scope>
    <source>
        <strain evidence="8 9">LMG 28165</strain>
    </source>
</reference>
<dbReference type="PANTHER" id="PTHR43327">
    <property type="entry name" value="STOMATIN-LIKE PROTEIN 2, MITOCHONDRIAL"/>
    <property type="match status" value="1"/>
</dbReference>
<dbReference type="Proteomes" id="UP000312032">
    <property type="component" value="Unassembled WGS sequence"/>
</dbReference>
<gene>
    <name evidence="8" type="ORF">FHE74_05755</name>
</gene>
<dbReference type="GO" id="GO:0005886">
    <property type="term" value="C:plasma membrane"/>
    <property type="evidence" value="ECO:0007669"/>
    <property type="project" value="UniProtKB-ARBA"/>
</dbReference>